<dbReference type="InterPro" id="IPR036412">
    <property type="entry name" value="HAD-like_sf"/>
</dbReference>
<sequence length="57" mass="6310">MVIAAGDIGISKPNIDIFKVACEKAGMKGIWLNRNNLKLEFQGIDTVTNLNELTDYL</sequence>
<dbReference type="HOGENOM" id="CLU_2988567_0_0_9"/>
<comment type="caution">
    <text evidence="1">The sequence shown here is derived from an EMBL/GenBank/DDBJ whole genome shotgun (WGS) entry which is preliminary data.</text>
</comment>
<dbReference type="STRING" id="1294142.CINTURNW_2942"/>
<dbReference type="SUPFAM" id="SSF56784">
    <property type="entry name" value="HAD-like"/>
    <property type="match status" value="1"/>
</dbReference>
<evidence type="ECO:0000313" key="2">
    <source>
        <dbReference type="Proteomes" id="UP000016721"/>
    </source>
</evidence>
<protein>
    <submittedName>
        <fullName evidence="1">Haloacid dehalogenase</fullName>
    </submittedName>
</protein>
<gene>
    <name evidence="1" type="ORF">CINTURNW_2942</name>
</gene>
<dbReference type="EMBL" id="APJA01000014">
    <property type="protein sequence ID" value="ERK29862.1"/>
    <property type="molecule type" value="Genomic_DNA"/>
</dbReference>
<organism evidence="1 2">
    <name type="scientific">Clostridium intestinale URNW</name>
    <dbReference type="NCBI Taxonomy" id="1294142"/>
    <lineage>
        <taxon>Bacteria</taxon>
        <taxon>Bacillati</taxon>
        <taxon>Bacillota</taxon>
        <taxon>Clostridia</taxon>
        <taxon>Eubacteriales</taxon>
        <taxon>Clostridiaceae</taxon>
        <taxon>Clostridium</taxon>
    </lineage>
</organism>
<dbReference type="AlphaFoldDB" id="U2N2X6"/>
<reference evidence="1 2" key="1">
    <citation type="journal article" date="2013" name="Genome Announc.">
        <title>Draft Genome Sequence of the Hydrogen- and Ethanol-Producing Bacterium Clostridium intestinale Strain URNW.</title>
        <authorList>
            <person name="Lal S."/>
            <person name="Ramachandran U."/>
            <person name="Zhang X."/>
            <person name="Sparling R."/>
            <person name="Levin D.B."/>
        </authorList>
    </citation>
    <scope>NUCLEOTIDE SEQUENCE [LARGE SCALE GENOMIC DNA]</scope>
    <source>
        <strain evidence="1 2">URNW</strain>
    </source>
</reference>
<accession>U2N2X6</accession>
<keyword evidence="2" id="KW-1185">Reference proteome</keyword>
<dbReference type="OrthoDB" id="9794086at2"/>
<evidence type="ECO:0000313" key="1">
    <source>
        <dbReference type="EMBL" id="ERK29862.1"/>
    </source>
</evidence>
<dbReference type="PATRIC" id="fig|1294142.3.peg.3060"/>
<name>U2N2X6_9CLOT</name>
<dbReference type="Proteomes" id="UP000016721">
    <property type="component" value="Unassembled WGS sequence"/>
</dbReference>
<proteinExistence type="predicted"/>
<dbReference type="RefSeq" id="WP_021802919.1">
    <property type="nucleotide sequence ID" value="NZ_KI273145.1"/>
</dbReference>